<dbReference type="AlphaFoldDB" id="A0A1I3XVZ3"/>
<dbReference type="RefSeq" id="WP_092270781.1">
    <property type="nucleotide sequence ID" value="NZ_BJOE01000007.1"/>
</dbReference>
<reference evidence="4" key="1">
    <citation type="submission" date="2016-10" db="EMBL/GenBank/DDBJ databases">
        <authorList>
            <person name="Varghese N."/>
            <person name="Submissions S."/>
        </authorList>
    </citation>
    <scope>NUCLEOTIDE SEQUENCE [LARGE SCALE GENOMIC DNA]</scope>
    <source>
        <strain evidence="4">OK042</strain>
    </source>
</reference>
<dbReference type="GeneID" id="301128558"/>
<evidence type="ECO:0000313" key="3">
    <source>
        <dbReference type="EMBL" id="SFK23817.1"/>
    </source>
</evidence>
<feature type="region of interest" description="Disordered" evidence="1">
    <location>
        <begin position="178"/>
        <end position="283"/>
    </location>
</feature>
<dbReference type="Proteomes" id="UP000198915">
    <property type="component" value="Unassembled WGS sequence"/>
</dbReference>
<evidence type="ECO:0000256" key="1">
    <source>
        <dbReference type="SAM" id="MobiDB-lite"/>
    </source>
</evidence>
<dbReference type="EMBL" id="FORT01000010">
    <property type="protein sequence ID" value="SFK23817.1"/>
    <property type="molecule type" value="Genomic_DNA"/>
</dbReference>
<feature type="compositionally biased region" description="Polar residues" evidence="1">
    <location>
        <begin position="253"/>
        <end position="273"/>
    </location>
</feature>
<keyword evidence="2" id="KW-0732">Signal</keyword>
<feature type="compositionally biased region" description="Low complexity" evidence="1">
    <location>
        <begin position="199"/>
        <end position="215"/>
    </location>
</feature>
<gene>
    <name evidence="3" type="ORF">SAMN05518846_110111</name>
</gene>
<feature type="signal peptide" evidence="2">
    <location>
        <begin position="1"/>
        <end position="17"/>
    </location>
</feature>
<organism evidence="3 4">
    <name type="scientific">Brevibacillus centrosporus</name>
    <dbReference type="NCBI Taxonomy" id="54910"/>
    <lineage>
        <taxon>Bacteria</taxon>
        <taxon>Bacillati</taxon>
        <taxon>Bacillota</taxon>
        <taxon>Bacilli</taxon>
        <taxon>Bacillales</taxon>
        <taxon>Paenibacillaceae</taxon>
        <taxon>Brevibacillus</taxon>
    </lineage>
</organism>
<feature type="compositionally biased region" description="Polar residues" evidence="1">
    <location>
        <begin position="217"/>
        <end position="239"/>
    </location>
</feature>
<proteinExistence type="predicted"/>
<accession>A0A1I3XVZ3</accession>
<feature type="chain" id="PRO_5039647671" evidence="2">
    <location>
        <begin position="18"/>
        <end position="283"/>
    </location>
</feature>
<evidence type="ECO:0000313" key="4">
    <source>
        <dbReference type="Proteomes" id="UP000198915"/>
    </source>
</evidence>
<evidence type="ECO:0000256" key="2">
    <source>
        <dbReference type="SAM" id="SignalP"/>
    </source>
</evidence>
<protein>
    <submittedName>
        <fullName evidence="3">Uncharacterized protein</fullName>
    </submittedName>
</protein>
<dbReference type="STRING" id="1884381.SAMN05518846_110111"/>
<keyword evidence="4" id="KW-1185">Reference proteome</keyword>
<sequence>MKRLAVGLMAAALILNAVPMDGTFSFLTSEKKQVSPVSTGTNEDVFVTETKQIVLKSKVEKRTKIKRTVNADGSSSETKDSRLAVFNGVQRVVFVPQRESLDLELANLTVTGDAAGEVTIQRVYDEKDDKAIVFEITHTYQKAYGKRKSETERGELQVTALGGFYTLKLPLTISTSYRESTDVSEEAVPSQPSQPGQPTNPTAPDTPNAPDTPATEGDSTLPAQPPSSGVETPTEPSTDPSGPAPPSSEESGTVSPDSDLQESSPPGSPSTPKETPAGETPPL</sequence>
<name>A0A1I3XVZ3_9BACL</name>